<dbReference type="Proteomes" id="UP000301309">
    <property type="component" value="Unassembled WGS sequence"/>
</dbReference>
<gene>
    <name evidence="2" type="ORF">SVIO_111160</name>
</gene>
<feature type="compositionally biased region" description="Basic residues" evidence="1">
    <location>
        <begin position="1"/>
        <end position="12"/>
    </location>
</feature>
<evidence type="ECO:0000256" key="1">
    <source>
        <dbReference type="SAM" id="MobiDB-lite"/>
    </source>
</evidence>
<keyword evidence="3" id="KW-1185">Reference proteome</keyword>
<dbReference type="AlphaFoldDB" id="A0A4D4LQY3"/>
<evidence type="ECO:0000313" key="3">
    <source>
        <dbReference type="Proteomes" id="UP000301309"/>
    </source>
</evidence>
<protein>
    <submittedName>
        <fullName evidence="2">Uncharacterized protein</fullName>
    </submittedName>
</protein>
<accession>A0A4D4LQY3</accession>
<feature type="region of interest" description="Disordered" evidence="1">
    <location>
        <begin position="1"/>
        <end position="46"/>
    </location>
</feature>
<proteinExistence type="predicted"/>
<organism evidence="2 3">
    <name type="scientific">Streptomyces violaceusniger</name>
    <dbReference type="NCBI Taxonomy" id="68280"/>
    <lineage>
        <taxon>Bacteria</taxon>
        <taxon>Bacillati</taxon>
        <taxon>Actinomycetota</taxon>
        <taxon>Actinomycetes</taxon>
        <taxon>Kitasatosporales</taxon>
        <taxon>Streptomycetaceae</taxon>
        <taxon>Streptomyces</taxon>
        <taxon>Streptomyces violaceusniger group</taxon>
    </lineage>
</organism>
<reference evidence="2 3" key="1">
    <citation type="journal article" date="2020" name="Int. J. Syst. Evol. Microbiol.">
        <title>Reclassification of Streptomyces castelarensis and Streptomyces sporoclivatus as later heterotypic synonyms of Streptomyces antimycoticus.</title>
        <authorList>
            <person name="Komaki H."/>
            <person name="Tamura T."/>
        </authorList>
    </citation>
    <scope>NUCLEOTIDE SEQUENCE [LARGE SCALE GENOMIC DNA]</scope>
    <source>
        <strain evidence="2 3">NBRC 13459</strain>
    </source>
</reference>
<sequence length="69" mass="7357">MVRPYRGGHRRSVGVGPGLVRRPRPAAARPPTTDKQSRRFTEAALNGTLPTKSVAAAIARRQAAGLPVE</sequence>
<comment type="caution">
    <text evidence="2">The sequence shown here is derived from an EMBL/GenBank/DDBJ whole genome shotgun (WGS) entry which is preliminary data.</text>
</comment>
<evidence type="ECO:0000313" key="2">
    <source>
        <dbReference type="EMBL" id="GDY60493.1"/>
    </source>
</evidence>
<name>A0A4D4LQY3_STRVO</name>
<dbReference type="EMBL" id="BJHW01000002">
    <property type="protein sequence ID" value="GDY60493.1"/>
    <property type="molecule type" value="Genomic_DNA"/>
</dbReference>